<sequence length="243" mass="26191">MKILKHLTLTAAALGFQTIANANDLITLEAIKYYANMCYQAGGVSYISNNNGISWSALDAQEATQAAKHAKSMALINASMSGQKLSDTQLSEYLNTNAQPKAQALENSKTLHCEGGRISKEPQTDKRASSSKSSLANGAEFVADGDWNEANVSGAEYTTSHSEQYDVTGYGRISDSNGVSLFSISAECENDKETFKVSDFITKQGSNYVKAEKGYGNGNEKSIQSIKDWICIETSGRGYAQTN</sequence>
<keyword evidence="2" id="KW-0732">Signal</keyword>
<feature type="compositionally biased region" description="Basic and acidic residues" evidence="1">
    <location>
        <begin position="109"/>
        <end position="128"/>
    </location>
</feature>
<dbReference type="Proteomes" id="UP000478064">
    <property type="component" value="Unassembled WGS sequence"/>
</dbReference>
<protein>
    <submittedName>
        <fullName evidence="3">Uncharacterized protein</fullName>
    </submittedName>
</protein>
<reference evidence="3 4" key="1">
    <citation type="submission" date="2019-10" db="EMBL/GenBank/DDBJ databases">
        <title>Evaluation of single-gene subtyping targets for Pseudomonas.</title>
        <authorList>
            <person name="Reichler S.J."/>
            <person name="Orsi R.H."/>
            <person name="Wiedmann M."/>
            <person name="Martin N.H."/>
            <person name="Murphy S.I."/>
        </authorList>
    </citation>
    <scope>NUCLEOTIDE SEQUENCE [LARGE SCALE GENOMIC DNA]</scope>
    <source>
        <strain evidence="3 4">FSL R10-1637</strain>
    </source>
</reference>
<evidence type="ECO:0000313" key="3">
    <source>
        <dbReference type="EMBL" id="MQU07693.1"/>
    </source>
</evidence>
<dbReference type="RefSeq" id="WP_153374492.1">
    <property type="nucleotide sequence ID" value="NZ_WIVU01000043.1"/>
</dbReference>
<dbReference type="AlphaFoldDB" id="A0A6L5HWR9"/>
<evidence type="ECO:0000256" key="2">
    <source>
        <dbReference type="SAM" id="SignalP"/>
    </source>
</evidence>
<dbReference type="EMBL" id="WIVU01000043">
    <property type="protein sequence ID" value="MQU07693.1"/>
    <property type="molecule type" value="Genomic_DNA"/>
</dbReference>
<accession>A0A6L5HWR9</accession>
<organism evidence="3 4">
    <name type="scientific">Pseudomonas helleri</name>
    <dbReference type="NCBI Taxonomy" id="1608996"/>
    <lineage>
        <taxon>Bacteria</taxon>
        <taxon>Pseudomonadati</taxon>
        <taxon>Pseudomonadota</taxon>
        <taxon>Gammaproteobacteria</taxon>
        <taxon>Pseudomonadales</taxon>
        <taxon>Pseudomonadaceae</taxon>
        <taxon>Pseudomonas</taxon>
    </lineage>
</organism>
<evidence type="ECO:0000256" key="1">
    <source>
        <dbReference type="SAM" id="MobiDB-lite"/>
    </source>
</evidence>
<feature type="region of interest" description="Disordered" evidence="1">
    <location>
        <begin position="107"/>
        <end position="135"/>
    </location>
</feature>
<feature type="signal peptide" evidence="2">
    <location>
        <begin position="1"/>
        <end position="22"/>
    </location>
</feature>
<feature type="chain" id="PRO_5027102841" evidence="2">
    <location>
        <begin position="23"/>
        <end position="243"/>
    </location>
</feature>
<proteinExistence type="predicted"/>
<name>A0A6L5HWR9_9PSED</name>
<evidence type="ECO:0000313" key="4">
    <source>
        <dbReference type="Proteomes" id="UP000478064"/>
    </source>
</evidence>
<comment type="caution">
    <text evidence="3">The sequence shown here is derived from an EMBL/GenBank/DDBJ whole genome shotgun (WGS) entry which is preliminary data.</text>
</comment>
<gene>
    <name evidence="3" type="ORF">GHO27_18600</name>
</gene>